<proteinExistence type="inferred from homology"/>
<evidence type="ECO:0000256" key="1">
    <source>
        <dbReference type="ARBA" id="ARBA00008651"/>
    </source>
</evidence>
<gene>
    <name evidence="13" type="ORF">FQA47_000754</name>
</gene>
<keyword evidence="3" id="KW-0723">Serine/threonine-protein kinase</keyword>
<feature type="compositionally biased region" description="Basic and acidic residues" evidence="10">
    <location>
        <begin position="673"/>
        <end position="689"/>
    </location>
</feature>
<keyword evidence="4" id="KW-0808">Transferase</keyword>
<feature type="region of interest" description="Disordered" evidence="10">
    <location>
        <begin position="673"/>
        <end position="711"/>
    </location>
</feature>
<keyword evidence="5 13" id="KW-0418">Kinase</keyword>
<evidence type="ECO:0000313" key="14">
    <source>
        <dbReference type="Proteomes" id="UP000646548"/>
    </source>
</evidence>
<dbReference type="SMART" id="SM00811">
    <property type="entry name" value="Alpha_kinase"/>
    <property type="match status" value="1"/>
</dbReference>
<keyword evidence="6" id="KW-1015">Disulfide bond</keyword>
<feature type="compositionally biased region" description="Basic and acidic residues" evidence="10">
    <location>
        <begin position="393"/>
        <end position="407"/>
    </location>
</feature>
<dbReference type="Gene3D" id="3.20.200.10">
    <property type="entry name" value="MHCK/EF2 kinase"/>
    <property type="match status" value="1"/>
</dbReference>
<sequence length="1159" mass="127554">MLDLYIFESDFSLSQAVDPLGIPCPEFCPLSQAEEVQLDRGGDACVSMCNSEGIQTQCHCGFSQERAGEGDVSVEDREKELWPLDVNACEGDFISIKTVRSREVDPRCDSPDDLWLDACQYLTDEDADDQKTSYSEMSRGHSALSVPSVPPQVSGFSLDGNKGIGWCSNDNRGWRPPIERWPSADSWASALSDLTGFADTLPEDFTAAFAEVGAEIDALTQALETDKAFEEFERSQEYQEIEQEGAKLNMGVQDQPLKTQSIPGSSIESKQSCLTLCFEAGEPKLHDVFYESVSTTQKSEEILQIEETSGKYSKAEDISSLDASGVIDNDPIRLNITEETDLNVPGELLLEKPFGDVLCQVTEDRRFPQLCSAAAPQVEGEGNKSSTNLSRPPDADRPQEERAHAVSDLDGAVQVKPQLGTLKSLVSSVPLDSSHSCGWQTNSYLEGEQCTLCQTTDGITYKPFQEGDAGLIHKKQQKTIKAAENSSVWDLFEAESFLAAGKLTPELCYLRGELKSISADHLFVSDEDRIAFVTLELNDPFVSRTPKPELKMPHKTHKNPSEGKARSKKEKPTGHHHGPQTAATQENKSHHVLTQQQENPTIENSQAGLETREEKGVIEAGVRTAGKSHGKKKKKQNAALKSKGESSPDVENGAKPKTAKGRIDMFEAKLAAKAEKAPKDVVKAEKKPPVPELQGETPQHPTDPKPSKPNDEVIKRLRLTGQEFGRLSSESKLLEFDDVVKEKDGVFQKKAYSEVVKQKIPQKEEPKVLQPIQAEAVSGDPQSLCLWCQFDAGPSDSTVTWSRGGTTLAEVKRSAGDDSRVSLIITNASHKDLGKYECRVGSPGLITLTYLLTYEVLSEIVIPSSPQTTPSAPAVEVSSEEEDVHCSRLLFKEDFLSDQYFGEKHPISIVTEKVHFGEGMHRRAFRTKMQAGQIPLLVPGHSCVLKVHNSLNYGTNNNNELVQKNFDLAVEECQVQNTAREYIKAYTTAAESVEAFGDIPEIIPIYLVHRPSNDIPYATLEEELIGDFVKYSVKDGKEINLMRRDSEAGQKCCAFQHWVYEKTDGNLLVTDMQGVGMRLTDVGIATCKKGYKGFKGNCSTSFIDQFKALHQCNKFCEILGLKSLQPKAKKPAAAPKSKPKPPAAPKKKTFGPTVKGKSQ</sequence>
<evidence type="ECO:0000256" key="8">
    <source>
        <dbReference type="ARBA" id="ARBA00047899"/>
    </source>
</evidence>
<dbReference type="InterPro" id="IPR013783">
    <property type="entry name" value="Ig-like_fold"/>
</dbReference>
<feature type="region of interest" description="Disordered" evidence="10">
    <location>
        <begin position="542"/>
        <end position="661"/>
    </location>
</feature>
<dbReference type="PROSITE" id="PS50835">
    <property type="entry name" value="IG_LIKE"/>
    <property type="match status" value="1"/>
</dbReference>
<protein>
    <recommendedName>
        <fullName evidence="2">non-specific serine/threonine protein kinase</fullName>
        <ecNumber evidence="2">2.7.11.1</ecNumber>
    </recommendedName>
</protein>
<evidence type="ECO:0000256" key="5">
    <source>
        <dbReference type="ARBA" id="ARBA00022777"/>
    </source>
</evidence>
<dbReference type="EC" id="2.7.11.1" evidence="2"/>
<dbReference type="InterPro" id="IPR007110">
    <property type="entry name" value="Ig-like_dom"/>
</dbReference>
<keyword evidence="7" id="KW-0393">Immunoglobulin domain</keyword>
<dbReference type="EMBL" id="WKFB01000164">
    <property type="protein sequence ID" value="KAF6733170.1"/>
    <property type="molecule type" value="Genomic_DNA"/>
</dbReference>
<comment type="catalytic activity">
    <reaction evidence="8">
        <text>L-threonyl-[protein] + ATP = O-phospho-L-threonyl-[protein] + ADP + H(+)</text>
        <dbReference type="Rhea" id="RHEA:46608"/>
        <dbReference type="Rhea" id="RHEA-COMP:11060"/>
        <dbReference type="Rhea" id="RHEA-COMP:11605"/>
        <dbReference type="ChEBI" id="CHEBI:15378"/>
        <dbReference type="ChEBI" id="CHEBI:30013"/>
        <dbReference type="ChEBI" id="CHEBI:30616"/>
        <dbReference type="ChEBI" id="CHEBI:61977"/>
        <dbReference type="ChEBI" id="CHEBI:456216"/>
        <dbReference type="EC" id="2.7.11.1"/>
    </reaction>
</comment>
<evidence type="ECO:0000313" key="13">
    <source>
        <dbReference type="EMBL" id="KAF6733170.1"/>
    </source>
</evidence>
<feature type="compositionally biased region" description="Basic residues" evidence="10">
    <location>
        <begin position="626"/>
        <end position="636"/>
    </location>
</feature>
<feature type="domain" description="Alpha-type protein kinase" evidence="12">
    <location>
        <begin position="892"/>
        <end position="1124"/>
    </location>
</feature>
<comment type="catalytic activity">
    <reaction evidence="9">
        <text>L-seryl-[protein] + ATP = O-phospho-L-seryl-[protein] + ADP + H(+)</text>
        <dbReference type="Rhea" id="RHEA:17989"/>
        <dbReference type="Rhea" id="RHEA-COMP:9863"/>
        <dbReference type="Rhea" id="RHEA-COMP:11604"/>
        <dbReference type="ChEBI" id="CHEBI:15378"/>
        <dbReference type="ChEBI" id="CHEBI:29999"/>
        <dbReference type="ChEBI" id="CHEBI:30616"/>
        <dbReference type="ChEBI" id="CHEBI:83421"/>
        <dbReference type="ChEBI" id="CHEBI:456216"/>
        <dbReference type="EC" id="2.7.11.1"/>
    </reaction>
</comment>
<dbReference type="PANTHER" id="PTHR47091:SF2">
    <property type="entry name" value="ALPHA-PROTEIN KINASE 2"/>
    <property type="match status" value="1"/>
</dbReference>
<dbReference type="SUPFAM" id="SSF48726">
    <property type="entry name" value="Immunoglobulin"/>
    <property type="match status" value="1"/>
</dbReference>
<feature type="region of interest" description="Disordered" evidence="10">
    <location>
        <begin position="373"/>
        <end position="410"/>
    </location>
</feature>
<comment type="similarity">
    <text evidence="1">Belongs to the protein kinase superfamily. Alpha-type protein kinase family. ALPK subfamily.</text>
</comment>
<accession>A0A834CW23</accession>
<evidence type="ECO:0000259" key="12">
    <source>
        <dbReference type="PROSITE" id="PS51158"/>
    </source>
</evidence>
<evidence type="ECO:0000256" key="4">
    <source>
        <dbReference type="ARBA" id="ARBA00022679"/>
    </source>
</evidence>
<dbReference type="Pfam" id="PF13927">
    <property type="entry name" value="Ig_3"/>
    <property type="match status" value="1"/>
</dbReference>
<evidence type="ECO:0000256" key="10">
    <source>
        <dbReference type="SAM" id="MobiDB-lite"/>
    </source>
</evidence>
<dbReference type="GO" id="GO:0005524">
    <property type="term" value="F:ATP binding"/>
    <property type="evidence" value="ECO:0007669"/>
    <property type="project" value="InterPro"/>
</dbReference>
<dbReference type="AlphaFoldDB" id="A0A834CW23"/>
<evidence type="ECO:0000256" key="7">
    <source>
        <dbReference type="ARBA" id="ARBA00023319"/>
    </source>
</evidence>
<dbReference type="Gene3D" id="2.60.40.10">
    <property type="entry name" value="Immunoglobulins"/>
    <property type="match status" value="1"/>
</dbReference>
<evidence type="ECO:0000256" key="9">
    <source>
        <dbReference type="ARBA" id="ARBA00048679"/>
    </source>
</evidence>
<name>A0A834CW23_ORYME</name>
<dbReference type="PROSITE" id="PS51158">
    <property type="entry name" value="ALPHA_KINASE"/>
    <property type="match status" value="1"/>
</dbReference>
<dbReference type="Pfam" id="PF02816">
    <property type="entry name" value="Alpha_kinase"/>
    <property type="match status" value="1"/>
</dbReference>
<dbReference type="InterPro" id="IPR004166">
    <property type="entry name" value="a-kinase_dom"/>
</dbReference>
<feature type="compositionally biased region" description="Polar residues" evidence="10">
    <location>
        <begin position="581"/>
        <end position="608"/>
    </location>
</feature>
<feature type="domain" description="Ig-like" evidence="11">
    <location>
        <begin position="766"/>
        <end position="849"/>
    </location>
</feature>
<evidence type="ECO:0000256" key="3">
    <source>
        <dbReference type="ARBA" id="ARBA00022527"/>
    </source>
</evidence>
<dbReference type="SUPFAM" id="SSF56112">
    <property type="entry name" value="Protein kinase-like (PK-like)"/>
    <property type="match status" value="1"/>
</dbReference>
<dbReference type="InterPro" id="IPR036179">
    <property type="entry name" value="Ig-like_dom_sf"/>
</dbReference>
<dbReference type="InterPro" id="IPR011009">
    <property type="entry name" value="Kinase-like_dom_sf"/>
</dbReference>
<reference evidence="13" key="1">
    <citation type="journal article" name="BMC Genomics">
        <title>Long-read sequencing and de novo genome assembly of marine medaka (Oryzias melastigma).</title>
        <authorList>
            <person name="Liang P."/>
            <person name="Saqib H.S.A."/>
            <person name="Ni X."/>
            <person name="Shen Y."/>
        </authorList>
    </citation>
    <scope>NUCLEOTIDE SEQUENCE</scope>
    <source>
        <strain evidence="13">Bigg-433</strain>
    </source>
</reference>
<organism evidence="13 14">
    <name type="scientific">Oryzias melastigma</name>
    <name type="common">Marine medaka</name>
    <dbReference type="NCBI Taxonomy" id="30732"/>
    <lineage>
        <taxon>Eukaryota</taxon>
        <taxon>Metazoa</taxon>
        <taxon>Chordata</taxon>
        <taxon>Craniata</taxon>
        <taxon>Vertebrata</taxon>
        <taxon>Euteleostomi</taxon>
        <taxon>Actinopterygii</taxon>
        <taxon>Neopterygii</taxon>
        <taxon>Teleostei</taxon>
        <taxon>Neoteleostei</taxon>
        <taxon>Acanthomorphata</taxon>
        <taxon>Ovalentaria</taxon>
        <taxon>Atherinomorphae</taxon>
        <taxon>Beloniformes</taxon>
        <taxon>Adrianichthyidae</taxon>
        <taxon>Oryziinae</taxon>
        <taxon>Oryzias</taxon>
    </lineage>
</organism>
<evidence type="ECO:0000256" key="2">
    <source>
        <dbReference type="ARBA" id="ARBA00012513"/>
    </source>
</evidence>
<feature type="compositionally biased region" description="Basic and acidic residues" evidence="10">
    <location>
        <begin position="559"/>
        <end position="573"/>
    </location>
</feature>
<comment type="caution">
    <text evidence="13">The sequence shown here is derived from an EMBL/GenBank/DDBJ whole genome shotgun (WGS) entry which is preliminary data.</text>
</comment>
<evidence type="ECO:0000259" key="11">
    <source>
        <dbReference type="PROSITE" id="PS50835"/>
    </source>
</evidence>
<evidence type="ECO:0000256" key="6">
    <source>
        <dbReference type="ARBA" id="ARBA00023157"/>
    </source>
</evidence>
<feature type="compositionally biased region" description="Basic and acidic residues" evidence="10">
    <location>
        <begin position="702"/>
        <end position="711"/>
    </location>
</feature>
<dbReference type="GO" id="GO:0004674">
    <property type="term" value="F:protein serine/threonine kinase activity"/>
    <property type="evidence" value="ECO:0007669"/>
    <property type="project" value="UniProtKB-KW"/>
</dbReference>
<dbReference type="Proteomes" id="UP000646548">
    <property type="component" value="Unassembled WGS sequence"/>
</dbReference>
<dbReference type="PANTHER" id="PTHR47091">
    <property type="entry name" value="ALPHA-PROTEIN KINASE 2-RELATED"/>
    <property type="match status" value="1"/>
</dbReference>
<feature type="region of interest" description="Disordered" evidence="10">
    <location>
        <begin position="1125"/>
        <end position="1159"/>
    </location>
</feature>